<dbReference type="OrthoDB" id="6137411at2759"/>
<proteinExistence type="predicted"/>
<keyword evidence="2" id="KW-1185">Reference proteome</keyword>
<accession>A0A6J8BXM4</accession>
<evidence type="ECO:0000313" key="1">
    <source>
        <dbReference type="EMBL" id="CAC5387564.1"/>
    </source>
</evidence>
<evidence type="ECO:0000313" key="2">
    <source>
        <dbReference type="Proteomes" id="UP000507470"/>
    </source>
</evidence>
<dbReference type="InterPro" id="IPR011990">
    <property type="entry name" value="TPR-like_helical_dom_sf"/>
</dbReference>
<reference evidence="1 2" key="1">
    <citation type="submission" date="2020-06" db="EMBL/GenBank/DDBJ databases">
        <authorList>
            <person name="Li R."/>
            <person name="Bekaert M."/>
        </authorList>
    </citation>
    <scope>NUCLEOTIDE SEQUENCE [LARGE SCALE GENOMIC DNA]</scope>
    <source>
        <strain evidence="2">wild</strain>
    </source>
</reference>
<protein>
    <submittedName>
        <fullName evidence="1">Uncharacterized protein</fullName>
    </submittedName>
</protein>
<name>A0A6J8BXM4_MYTCO</name>
<organism evidence="1 2">
    <name type="scientific">Mytilus coruscus</name>
    <name type="common">Sea mussel</name>
    <dbReference type="NCBI Taxonomy" id="42192"/>
    <lineage>
        <taxon>Eukaryota</taxon>
        <taxon>Metazoa</taxon>
        <taxon>Spiralia</taxon>
        <taxon>Lophotrochozoa</taxon>
        <taxon>Mollusca</taxon>
        <taxon>Bivalvia</taxon>
        <taxon>Autobranchia</taxon>
        <taxon>Pteriomorphia</taxon>
        <taxon>Mytilida</taxon>
        <taxon>Mytiloidea</taxon>
        <taxon>Mytilidae</taxon>
        <taxon>Mytilinae</taxon>
        <taxon>Mytilus</taxon>
    </lineage>
</organism>
<dbReference type="EMBL" id="CACVKT020004015">
    <property type="protein sequence ID" value="CAC5387564.1"/>
    <property type="molecule type" value="Genomic_DNA"/>
</dbReference>
<sequence>MCQNIVGTEEHVKSIRMMNSVKDNLASNKTVQTITSGSYGEGIEMRGSDIDIMKILKFIEVFEDKNTPLNPHKSHCAMETDETLPGFTQLRLLQGNRYFFAMSQNREDQFLDFNNQVFYRIQISNNPHVDIVEKLLISKMFLVTEEMLRTAEYTFDNKIHLLCTESSKIRHIYSYYISKLCFNNVQLLPLKDISNNKSNYRQYKICLSTLLQNVHHDAVSGWLLLATFFYKTKQYNLATYVLQYSLSKLQLLTNITNIHIFRKMTVAQLLTLLRVDDVHFRKNSTFIPDELAIEVKSKPCIIPPVLYAHFLCFLCHFHLTNTRQCRDSLQDLKLTIEEKFFIPDNSDNALGHNILGIAFQLAGDIESAKWAFLQSIRLGPNPDTN</sequence>
<dbReference type="Proteomes" id="UP000507470">
    <property type="component" value="Unassembled WGS sequence"/>
</dbReference>
<gene>
    <name evidence="1" type="ORF">MCOR_22875</name>
</gene>
<dbReference type="AlphaFoldDB" id="A0A6J8BXM4"/>
<dbReference type="SUPFAM" id="SSF48452">
    <property type="entry name" value="TPR-like"/>
    <property type="match status" value="1"/>
</dbReference>